<dbReference type="GO" id="GO:0000976">
    <property type="term" value="F:transcription cis-regulatory region binding"/>
    <property type="evidence" value="ECO:0007669"/>
    <property type="project" value="TreeGrafter"/>
</dbReference>
<feature type="compositionally biased region" description="Low complexity" evidence="6">
    <location>
        <begin position="757"/>
        <end position="768"/>
    </location>
</feature>
<keyword evidence="3" id="KW-0238">DNA-binding</keyword>
<feature type="compositionally biased region" description="Acidic residues" evidence="6">
    <location>
        <begin position="176"/>
        <end position="193"/>
    </location>
</feature>
<feature type="compositionally biased region" description="Pro residues" evidence="6">
    <location>
        <begin position="22"/>
        <end position="36"/>
    </location>
</feature>
<evidence type="ECO:0000313" key="8">
    <source>
        <dbReference type="EMBL" id="KAK3371941.1"/>
    </source>
</evidence>
<protein>
    <recommendedName>
        <fullName evidence="7">Zn(2)-C6 fungal-type domain-containing protein</fullName>
    </recommendedName>
</protein>
<dbReference type="CDD" id="cd12148">
    <property type="entry name" value="fungal_TF_MHR"/>
    <property type="match status" value="1"/>
</dbReference>
<feature type="region of interest" description="Disordered" evidence="6">
    <location>
        <begin position="1"/>
        <end position="58"/>
    </location>
</feature>
<keyword evidence="5" id="KW-0539">Nucleus</keyword>
<feature type="domain" description="Zn(2)-C6 fungal-type" evidence="7">
    <location>
        <begin position="64"/>
        <end position="96"/>
    </location>
</feature>
<accession>A0AAE0K9M8</accession>
<dbReference type="Pfam" id="PF00172">
    <property type="entry name" value="Zn_clus"/>
    <property type="match status" value="1"/>
</dbReference>
<dbReference type="CDD" id="cd00067">
    <property type="entry name" value="GAL4"/>
    <property type="match status" value="1"/>
</dbReference>
<dbReference type="GO" id="GO:0000981">
    <property type="term" value="F:DNA-binding transcription factor activity, RNA polymerase II-specific"/>
    <property type="evidence" value="ECO:0007669"/>
    <property type="project" value="InterPro"/>
</dbReference>
<dbReference type="InterPro" id="IPR036864">
    <property type="entry name" value="Zn2-C6_fun-type_DNA-bd_sf"/>
</dbReference>
<keyword evidence="4" id="KW-0804">Transcription</keyword>
<evidence type="ECO:0000259" key="7">
    <source>
        <dbReference type="PROSITE" id="PS50048"/>
    </source>
</evidence>
<feature type="region of interest" description="Disordered" evidence="6">
    <location>
        <begin position="757"/>
        <end position="798"/>
    </location>
</feature>
<dbReference type="InterPro" id="IPR001138">
    <property type="entry name" value="Zn2Cys6_DnaBD"/>
</dbReference>
<gene>
    <name evidence="8" type="ORF">B0H63DRAFT_503377</name>
</gene>
<dbReference type="GO" id="GO:0008270">
    <property type="term" value="F:zinc ion binding"/>
    <property type="evidence" value="ECO:0007669"/>
    <property type="project" value="InterPro"/>
</dbReference>
<evidence type="ECO:0000313" key="9">
    <source>
        <dbReference type="Proteomes" id="UP001285441"/>
    </source>
</evidence>
<organism evidence="8 9">
    <name type="scientific">Podospora didyma</name>
    <dbReference type="NCBI Taxonomy" id="330526"/>
    <lineage>
        <taxon>Eukaryota</taxon>
        <taxon>Fungi</taxon>
        <taxon>Dikarya</taxon>
        <taxon>Ascomycota</taxon>
        <taxon>Pezizomycotina</taxon>
        <taxon>Sordariomycetes</taxon>
        <taxon>Sordariomycetidae</taxon>
        <taxon>Sordariales</taxon>
        <taxon>Podosporaceae</taxon>
        <taxon>Podospora</taxon>
    </lineage>
</organism>
<keyword evidence="9" id="KW-1185">Reference proteome</keyword>
<evidence type="ECO:0000256" key="6">
    <source>
        <dbReference type="SAM" id="MobiDB-lite"/>
    </source>
</evidence>
<dbReference type="InterPro" id="IPR051089">
    <property type="entry name" value="prtT"/>
</dbReference>
<feature type="region of interest" description="Disordered" evidence="6">
    <location>
        <begin position="98"/>
        <end position="135"/>
    </location>
</feature>
<dbReference type="Gene3D" id="4.10.240.10">
    <property type="entry name" value="Zn(2)-C6 fungal-type DNA-binding domain"/>
    <property type="match status" value="1"/>
</dbReference>
<feature type="compositionally biased region" description="Low complexity" evidence="6">
    <location>
        <begin position="37"/>
        <end position="53"/>
    </location>
</feature>
<feature type="region of interest" description="Disordered" evidence="6">
    <location>
        <begin position="176"/>
        <end position="240"/>
    </location>
</feature>
<sequence>MDFNEGCGKQQAFMPGAFPTAFPAPIPPPPPPPPPAAAAAAATTTGPASTPSSRPRPPVRITAACEACRGAKVKCQGANQMGICKRCIESKRECIFTTGPRKRRPRNSRQDNADVAASGSSRPPNPNKIPYKKKPTRTFTIDVPMLVVGDVADSLETLRVSHEDFIGTLVPDLSSGEDYDYDYDDDDDDDGDENNPNNTMQDGGDPSRTGSVVSSHVSSHTTSSLPAGASALSTPPPRTDFAIIKSRGRNQRTVASFGLQPQFNLESAAGLLATFRDMMLEHFPCVVIGPDVTVASLARRRPFLLLSVLAAASSSRTLQGHSLYDEEFRKILGLKFVASGERTIELLEGLAVYIAWYPFHLRPKNKQAFQYIRMAVDIVNDLELDQDKGTDDLSVTPTPERLDKVRIYLAIYYIGSSYASSWNRTPSLQYTSYTAKCCDVLEASGQTKLDSILAWQVRFQRIMEETNGLRRNPRWQPQSESQIGIMLKGMESQLDEWETKMSPEVAAAPSIRMSVCFTRIFLSGAPLLKLPSSKSSPSLDTSSSFRADPRRLFSVIPALHAAYDYYLTLSAREINAFSGGLWGSLILTIILGFRMSFPLAVCPEWDDRAARQQLRFGEYIEKLSRLGMGGDGDGDGGGTSSGAKPHNKTTDILSASRVVLGVVLQKYLKRVAKLEHIPRPGPSGGKAIRPPRLMTAKQHKLFAAAHPELADMSAAQAAAQVDTSMAGCPMMDGSLESYFPYWEETFTAQLAAASTTTTAQSSGSTAEAHTAIPQEQGGGGGGGGEKDPAAGGGGVAVDTTIGNEHHLTMPDYNDYDLWTAVSMDWPQEGGGDITFEEL</sequence>
<dbReference type="EMBL" id="JAULSW010000008">
    <property type="protein sequence ID" value="KAK3371941.1"/>
    <property type="molecule type" value="Genomic_DNA"/>
</dbReference>
<comment type="caution">
    <text evidence="8">The sequence shown here is derived from an EMBL/GenBank/DDBJ whole genome shotgun (WGS) entry which is preliminary data.</text>
</comment>
<reference evidence="8" key="2">
    <citation type="submission" date="2023-06" db="EMBL/GenBank/DDBJ databases">
        <authorList>
            <consortium name="Lawrence Berkeley National Laboratory"/>
            <person name="Haridas S."/>
            <person name="Hensen N."/>
            <person name="Bonometti L."/>
            <person name="Westerberg I."/>
            <person name="Brannstrom I.O."/>
            <person name="Guillou S."/>
            <person name="Cros-Aarteil S."/>
            <person name="Calhoun S."/>
            <person name="Kuo A."/>
            <person name="Mondo S."/>
            <person name="Pangilinan J."/>
            <person name="Riley R."/>
            <person name="LaButti K."/>
            <person name="Andreopoulos B."/>
            <person name="Lipzen A."/>
            <person name="Chen C."/>
            <person name="Yanf M."/>
            <person name="Daum C."/>
            <person name="Ng V."/>
            <person name="Clum A."/>
            <person name="Steindorff A."/>
            <person name="Ohm R."/>
            <person name="Martin F."/>
            <person name="Silar P."/>
            <person name="Natvig D."/>
            <person name="Lalanne C."/>
            <person name="Gautier V."/>
            <person name="Ament-velasquez S.L."/>
            <person name="Kruys A."/>
            <person name="Hutchinson M.I."/>
            <person name="Powell A.J."/>
            <person name="Barry K."/>
            <person name="Miller A.N."/>
            <person name="Grigoriev I.V."/>
            <person name="Debuchy R."/>
            <person name="Gladieux P."/>
            <person name="Thoren M.H."/>
            <person name="Johannesson H."/>
        </authorList>
    </citation>
    <scope>NUCLEOTIDE SEQUENCE</scope>
    <source>
        <strain evidence="8">CBS 232.78</strain>
    </source>
</reference>
<dbReference type="SMART" id="SM00066">
    <property type="entry name" value="GAL4"/>
    <property type="match status" value="1"/>
</dbReference>
<evidence type="ECO:0000256" key="3">
    <source>
        <dbReference type="ARBA" id="ARBA00023125"/>
    </source>
</evidence>
<dbReference type="Proteomes" id="UP001285441">
    <property type="component" value="Unassembled WGS sequence"/>
</dbReference>
<name>A0AAE0K9M8_9PEZI</name>
<dbReference type="PANTHER" id="PTHR31845">
    <property type="entry name" value="FINGER DOMAIN PROTEIN, PUTATIVE-RELATED"/>
    <property type="match status" value="1"/>
</dbReference>
<evidence type="ECO:0000256" key="4">
    <source>
        <dbReference type="ARBA" id="ARBA00023163"/>
    </source>
</evidence>
<dbReference type="SUPFAM" id="SSF57701">
    <property type="entry name" value="Zn2/Cys6 DNA-binding domain"/>
    <property type="match status" value="1"/>
</dbReference>
<dbReference type="PROSITE" id="PS00463">
    <property type="entry name" value="ZN2_CY6_FUNGAL_1"/>
    <property type="match status" value="1"/>
</dbReference>
<comment type="subcellular location">
    <subcellularLocation>
        <location evidence="1">Nucleus</location>
    </subcellularLocation>
</comment>
<evidence type="ECO:0000256" key="2">
    <source>
        <dbReference type="ARBA" id="ARBA00023015"/>
    </source>
</evidence>
<proteinExistence type="predicted"/>
<feature type="compositionally biased region" description="Low complexity" evidence="6">
    <location>
        <begin position="211"/>
        <end position="224"/>
    </location>
</feature>
<evidence type="ECO:0000256" key="1">
    <source>
        <dbReference type="ARBA" id="ARBA00004123"/>
    </source>
</evidence>
<reference evidence="8" key="1">
    <citation type="journal article" date="2023" name="Mol. Phylogenet. Evol.">
        <title>Genome-scale phylogeny and comparative genomics of the fungal order Sordariales.</title>
        <authorList>
            <person name="Hensen N."/>
            <person name="Bonometti L."/>
            <person name="Westerberg I."/>
            <person name="Brannstrom I.O."/>
            <person name="Guillou S."/>
            <person name="Cros-Aarteil S."/>
            <person name="Calhoun S."/>
            <person name="Haridas S."/>
            <person name="Kuo A."/>
            <person name="Mondo S."/>
            <person name="Pangilinan J."/>
            <person name="Riley R."/>
            <person name="LaButti K."/>
            <person name="Andreopoulos B."/>
            <person name="Lipzen A."/>
            <person name="Chen C."/>
            <person name="Yan M."/>
            <person name="Daum C."/>
            <person name="Ng V."/>
            <person name="Clum A."/>
            <person name="Steindorff A."/>
            <person name="Ohm R.A."/>
            <person name="Martin F."/>
            <person name="Silar P."/>
            <person name="Natvig D.O."/>
            <person name="Lalanne C."/>
            <person name="Gautier V."/>
            <person name="Ament-Velasquez S.L."/>
            <person name="Kruys A."/>
            <person name="Hutchinson M.I."/>
            <person name="Powell A.J."/>
            <person name="Barry K."/>
            <person name="Miller A.N."/>
            <person name="Grigoriev I.V."/>
            <person name="Debuchy R."/>
            <person name="Gladieux P."/>
            <person name="Hiltunen Thoren M."/>
            <person name="Johannesson H."/>
        </authorList>
    </citation>
    <scope>NUCLEOTIDE SEQUENCE</scope>
    <source>
        <strain evidence="8">CBS 232.78</strain>
    </source>
</reference>
<dbReference type="AlphaFoldDB" id="A0AAE0K9M8"/>
<dbReference type="PANTHER" id="PTHR31845:SF39">
    <property type="entry name" value="TRANSCRIPTION FACTOR PBCR-RELATED"/>
    <property type="match status" value="1"/>
</dbReference>
<dbReference type="PROSITE" id="PS50048">
    <property type="entry name" value="ZN2_CY6_FUNGAL_2"/>
    <property type="match status" value="1"/>
</dbReference>
<dbReference type="GO" id="GO:0005634">
    <property type="term" value="C:nucleus"/>
    <property type="evidence" value="ECO:0007669"/>
    <property type="project" value="UniProtKB-SubCell"/>
</dbReference>
<evidence type="ECO:0000256" key="5">
    <source>
        <dbReference type="ARBA" id="ARBA00023242"/>
    </source>
</evidence>
<keyword evidence="2" id="KW-0805">Transcription regulation</keyword>